<evidence type="ECO:0000259" key="1">
    <source>
        <dbReference type="Pfam" id="PF13360"/>
    </source>
</evidence>
<dbReference type="InterPro" id="IPR011047">
    <property type="entry name" value="Quinoprotein_ADH-like_sf"/>
</dbReference>
<organism evidence="2 3">
    <name type="scientific">Paractinoplanes globisporus</name>
    <dbReference type="NCBI Taxonomy" id="113565"/>
    <lineage>
        <taxon>Bacteria</taxon>
        <taxon>Bacillati</taxon>
        <taxon>Actinomycetota</taxon>
        <taxon>Actinomycetes</taxon>
        <taxon>Micromonosporales</taxon>
        <taxon>Micromonosporaceae</taxon>
        <taxon>Paractinoplanes</taxon>
    </lineage>
</organism>
<dbReference type="EMBL" id="JBIAZU010000007">
    <property type="protein sequence ID" value="MFF5295329.1"/>
    <property type="molecule type" value="Genomic_DNA"/>
</dbReference>
<feature type="domain" description="Pyrrolo-quinoline quinone repeat" evidence="1">
    <location>
        <begin position="214"/>
        <end position="307"/>
    </location>
</feature>
<dbReference type="InterPro" id="IPR015943">
    <property type="entry name" value="WD40/YVTN_repeat-like_dom_sf"/>
</dbReference>
<dbReference type="SMART" id="SM00564">
    <property type="entry name" value="PQQ"/>
    <property type="match status" value="4"/>
</dbReference>
<accession>A0ABW6WPX5</accession>
<reference evidence="2 3" key="1">
    <citation type="submission" date="2024-10" db="EMBL/GenBank/DDBJ databases">
        <title>The Natural Products Discovery Center: Release of the First 8490 Sequenced Strains for Exploring Actinobacteria Biosynthetic Diversity.</title>
        <authorList>
            <person name="Kalkreuter E."/>
            <person name="Kautsar S.A."/>
            <person name="Yang D."/>
            <person name="Bader C.D."/>
            <person name="Teijaro C.N."/>
            <person name="Fluegel L."/>
            <person name="Davis C.M."/>
            <person name="Simpson J.R."/>
            <person name="Lauterbach L."/>
            <person name="Steele A.D."/>
            <person name="Gui C."/>
            <person name="Meng S."/>
            <person name="Li G."/>
            <person name="Viehrig K."/>
            <person name="Ye F."/>
            <person name="Su P."/>
            <person name="Kiefer A.F."/>
            <person name="Nichols A."/>
            <person name="Cepeda A.J."/>
            <person name="Yan W."/>
            <person name="Fan B."/>
            <person name="Jiang Y."/>
            <person name="Adhikari A."/>
            <person name="Zheng C.-J."/>
            <person name="Schuster L."/>
            <person name="Cowan T.M."/>
            <person name="Smanski M.J."/>
            <person name="Chevrette M.G."/>
            <person name="De Carvalho L.P.S."/>
            <person name="Shen B."/>
        </authorList>
    </citation>
    <scope>NUCLEOTIDE SEQUENCE [LARGE SCALE GENOMIC DNA]</scope>
    <source>
        <strain evidence="2 3">NPDC000087</strain>
    </source>
</reference>
<dbReference type="InterPro" id="IPR018391">
    <property type="entry name" value="PQQ_b-propeller_rpt"/>
</dbReference>
<dbReference type="PANTHER" id="PTHR34512:SF30">
    <property type="entry name" value="OUTER MEMBRANE PROTEIN ASSEMBLY FACTOR BAMB"/>
    <property type="match status" value="1"/>
</dbReference>
<dbReference type="Pfam" id="PF13360">
    <property type="entry name" value="PQQ_2"/>
    <property type="match status" value="2"/>
</dbReference>
<keyword evidence="3" id="KW-1185">Reference proteome</keyword>
<evidence type="ECO:0000313" key="3">
    <source>
        <dbReference type="Proteomes" id="UP001602245"/>
    </source>
</evidence>
<name>A0ABW6WPX5_9ACTN</name>
<dbReference type="SUPFAM" id="SSF50998">
    <property type="entry name" value="Quinoprotein alcohol dehydrogenase-like"/>
    <property type="match status" value="1"/>
</dbReference>
<protein>
    <submittedName>
        <fullName evidence="2">PQQ-binding-like beta-propeller repeat protein</fullName>
    </submittedName>
</protein>
<feature type="domain" description="Pyrrolo-quinoline quinone repeat" evidence="1">
    <location>
        <begin position="61"/>
        <end position="149"/>
    </location>
</feature>
<gene>
    <name evidence="2" type="ORF">ACFY35_38335</name>
</gene>
<dbReference type="PANTHER" id="PTHR34512">
    <property type="entry name" value="CELL SURFACE PROTEIN"/>
    <property type="match status" value="1"/>
</dbReference>
<dbReference type="Proteomes" id="UP001602245">
    <property type="component" value="Unassembled WGS sequence"/>
</dbReference>
<dbReference type="RefSeq" id="WP_020510953.1">
    <property type="nucleotide sequence ID" value="NZ_JBIAZU010000007.1"/>
</dbReference>
<dbReference type="Gene3D" id="2.130.10.10">
    <property type="entry name" value="YVTN repeat-like/Quinoprotein amine dehydrogenase"/>
    <property type="match status" value="1"/>
</dbReference>
<evidence type="ECO:0000313" key="2">
    <source>
        <dbReference type="EMBL" id="MFF5295329.1"/>
    </source>
</evidence>
<dbReference type="InterPro" id="IPR002372">
    <property type="entry name" value="PQQ_rpt_dom"/>
</dbReference>
<comment type="caution">
    <text evidence="2">The sequence shown here is derived from an EMBL/GenBank/DDBJ whole genome shotgun (WGS) entry which is preliminary data.</text>
</comment>
<proteinExistence type="predicted"/>
<sequence length="361" mass="37958">MIFALSPAVAAHAGVPAAWDHPGYDAEDSYYNPHETVINLSTITSLTRRWSVPLRKHEGGACAGYSAPLVAGGRVIATDQYGISAYDAATGAPAWHFNWQDPVGTETPAMAVDGNTLIAATSDCYSQSDPDGTVVALDLRTGRLRWQADSDIPVYSLAVDKGMAVIWGESPSDSLTTIAYRAADGRIAWRKPGYQASNVSANGRLLLTDTHNTSAVDIVTGAPLWTAKAFWQAKAATPASDRFLVANGNSLSAVSAATGALLWTARGAQNDLLATDGRRVFRAYGNAIDALSAATGRLLWSRLLPKPFAQPVRAGGLLYLGGPILDPATGALFAPAYPGHEIITGGMLFTVDDGRLAAYAP</sequence>